<dbReference type="Pfam" id="PF07635">
    <property type="entry name" value="PSCyt1"/>
    <property type="match status" value="2"/>
</dbReference>
<evidence type="ECO:0000256" key="1">
    <source>
        <dbReference type="ARBA" id="ARBA00022617"/>
    </source>
</evidence>
<dbReference type="PANTHER" id="PTHR35889:SF3">
    <property type="entry name" value="F-BOX DOMAIN-CONTAINING PROTEIN"/>
    <property type="match status" value="1"/>
</dbReference>
<keyword evidence="3 4" id="KW-0408">Iron</keyword>
<evidence type="ECO:0000256" key="3">
    <source>
        <dbReference type="ARBA" id="ARBA00023004"/>
    </source>
</evidence>
<dbReference type="PANTHER" id="PTHR35889">
    <property type="entry name" value="CYCLOINULO-OLIGOSACCHARIDE FRUCTANOTRANSFERASE-RELATED"/>
    <property type="match status" value="1"/>
</dbReference>
<dbReference type="InterPro" id="IPR036909">
    <property type="entry name" value="Cyt_c-like_dom_sf"/>
</dbReference>
<reference evidence="7" key="1">
    <citation type="journal article" date="2020" name="mSystems">
        <title>Genome- and Community-Level Interaction Insights into Carbon Utilization and Element Cycling Functions of Hydrothermarchaeota in Hydrothermal Sediment.</title>
        <authorList>
            <person name="Zhou Z."/>
            <person name="Liu Y."/>
            <person name="Xu W."/>
            <person name="Pan J."/>
            <person name="Luo Z.H."/>
            <person name="Li M."/>
        </authorList>
    </citation>
    <scope>NUCLEOTIDE SEQUENCE [LARGE SCALE GENOMIC DNA]</scope>
    <source>
        <strain evidence="7">SpSt-339</strain>
    </source>
</reference>
<dbReference type="PROSITE" id="PS51007">
    <property type="entry name" value="CYTC"/>
    <property type="match status" value="1"/>
</dbReference>
<organism evidence="7">
    <name type="scientific">Schlesneria paludicola</name>
    <dbReference type="NCBI Taxonomy" id="360056"/>
    <lineage>
        <taxon>Bacteria</taxon>
        <taxon>Pseudomonadati</taxon>
        <taxon>Planctomycetota</taxon>
        <taxon>Planctomycetia</taxon>
        <taxon>Planctomycetales</taxon>
        <taxon>Planctomycetaceae</taxon>
        <taxon>Schlesneria</taxon>
    </lineage>
</organism>
<feature type="domain" description="Cytochrome c" evidence="6">
    <location>
        <begin position="104"/>
        <end position="204"/>
    </location>
</feature>
<evidence type="ECO:0000256" key="2">
    <source>
        <dbReference type="ARBA" id="ARBA00022723"/>
    </source>
</evidence>
<sequence length="638" mass="68643">MRPTSLPLAVGLALVVALFGALSWGAPLTSAQKRELSEITDDVGKVRSLLSRKKVEEAEQALKDAEERLQKLVSDAQLMDDDRQLLAIRRQFELQRSALAKATGGKAGGAPAVSFAKDVAPILAGKCGNCHDADRASGGLRLESYATLEVGGRSGPLLVPGNPNASLLMQRLASPNPMARMPRNGQPLSQDELRTIAAWIAAGAPFDGTEKTVSLSLLTVNPDLAKEKVVIEKATGNEKVSFVRDIAPTFVNTCGGCHNDAQRRGGLSLATFEKVMVGGESGRVITPGKPEESRLWRLVNADDTPVMPQGNMTGITRKFLADLRTWITEGAKFDGSDAKRPLRDLIPSEADLVAEKLAKLTPEQWVEKRRTDSKELWRRTFPQGAEPQIVETPEFLVLGDVSARRLEQVGDWGQEHIAALRTMFNVKDEPLFKGKLAIFVFKDRFGYEEFNSSVHRRQVPREVLGHSDVTTAQDQAFAAVEDIGDEASPTSPGLQLNVIEHVTGAFLKRDGGGLPDWLTRGTGLAIAAGKSGGANPYIGELRGLAAEALRKSNIANPADVFNDGQFSPADVGPIGYVLVDFLLKHGGPGPFGQLVRRFQAGDNAASAIRTAYRTDPRQLATAFAAAVGSAPARSKKKN</sequence>
<accession>A0A7C2K238</accession>
<gene>
    <name evidence="7" type="ORF">ENQ76_12020</name>
</gene>
<evidence type="ECO:0000259" key="6">
    <source>
        <dbReference type="PROSITE" id="PS51007"/>
    </source>
</evidence>
<protein>
    <recommendedName>
        <fullName evidence="6">Cytochrome c domain-containing protein</fullName>
    </recommendedName>
</protein>
<dbReference type="GO" id="GO:0020037">
    <property type="term" value="F:heme binding"/>
    <property type="evidence" value="ECO:0007669"/>
    <property type="project" value="InterPro"/>
</dbReference>
<name>A0A7C2K238_9PLAN</name>
<dbReference type="GO" id="GO:0046872">
    <property type="term" value="F:metal ion binding"/>
    <property type="evidence" value="ECO:0007669"/>
    <property type="project" value="UniProtKB-KW"/>
</dbReference>
<evidence type="ECO:0000313" key="7">
    <source>
        <dbReference type="EMBL" id="HEN16181.1"/>
    </source>
</evidence>
<keyword evidence="5" id="KW-0175">Coiled coil</keyword>
<feature type="coiled-coil region" evidence="5">
    <location>
        <begin position="48"/>
        <end position="82"/>
    </location>
</feature>
<evidence type="ECO:0000256" key="4">
    <source>
        <dbReference type="PROSITE-ProRule" id="PRU00433"/>
    </source>
</evidence>
<dbReference type="InterPro" id="IPR011429">
    <property type="entry name" value="Cyt_c_Planctomycete-type"/>
</dbReference>
<dbReference type="InterPro" id="IPR009056">
    <property type="entry name" value="Cyt_c-like_dom"/>
</dbReference>
<keyword evidence="1 4" id="KW-0349">Heme</keyword>
<keyword evidence="2 4" id="KW-0479">Metal-binding</keyword>
<dbReference type="AlphaFoldDB" id="A0A7C2K238"/>
<comment type="caution">
    <text evidence="7">The sequence shown here is derived from an EMBL/GenBank/DDBJ whole genome shotgun (WGS) entry which is preliminary data.</text>
</comment>
<dbReference type="SUPFAM" id="SSF46626">
    <property type="entry name" value="Cytochrome c"/>
    <property type="match status" value="1"/>
</dbReference>
<proteinExistence type="predicted"/>
<dbReference type="GO" id="GO:0009055">
    <property type="term" value="F:electron transfer activity"/>
    <property type="evidence" value="ECO:0007669"/>
    <property type="project" value="InterPro"/>
</dbReference>
<evidence type="ECO:0000256" key="5">
    <source>
        <dbReference type="SAM" id="Coils"/>
    </source>
</evidence>
<dbReference type="EMBL" id="DSOK01000337">
    <property type="protein sequence ID" value="HEN16181.1"/>
    <property type="molecule type" value="Genomic_DNA"/>
</dbReference>